<protein>
    <submittedName>
        <fullName evidence="1">Uncharacterized protein</fullName>
    </submittedName>
</protein>
<proteinExistence type="predicted"/>
<name>A0A2V3V6D3_9SPHN</name>
<evidence type="ECO:0000313" key="1">
    <source>
        <dbReference type="EMBL" id="PXW76461.1"/>
    </source>
</evidence>
<dbReference type="AlphaFoldDB" id="A0A2V3V6D3"/>
<dbReference type="EMBL" id="QJJM01000005">
    <property type="protein sequence ID" value="PXW76461.1"/>
    <property type="molecule type" value="Genomic_DNA"/>
</dbReference>
<sequence length="133" mass="14495">MALHFAKYAGRLQEDSSNLTFKKVATDSLIIAISSANILNIDLTTEGLDCASSDSAREGFAKRLAIAAGRMAGACERLDHLEDFPFRAAITAEVLSILRACIDLFDAEGWLLAQEREKRLAPVKAKSIFHGKI</sequence>
<organism evidence="1 2">
    <name type="scientific">Blastomonas natatoria</name>
    <dbReference type="NCBI Taxonomy" id="34015"/>
    <lineage>
        <taxon>Bacteria</taxon>
        <taxon>Pseudomonadati</taxon>
        <taxon>Pseudomonadota</taxon>
        <taxon>Alphaproteobacteria</taxon>
        <taxon>Sphingomonadales</taxon>
        <taxon>Sphingomonadaceae</taxon>
        <taxon>Blastomonas</taxon>
    </lineage>
</organism>
<comment type="caution">
    <text evidence="1">The sequence shown here is derived from an EMBL/GenBank/DDBJ whole genome shotgun (WGS) entry which is preliminary data.</text>
</comment>
<evidence type="ECO:0000313" key="2">
    <source>
        <dbReference type="Proteomes" id="UP000248014"/>
    </source>
</evidence>
<dbReference type="Proteomes" id="UP000248014">
    <property type="component" value="Unassembled WGS sequence"/>
</dbReference>
<keyword evidence="2" id="KW-1185">Reference proteome</keyword>
<gene>
    <name evidence="1" type="ORF">C7451_105236</name>
</gene>
<reference evidence="1 2" key="1">
    <citation type="submission" date="2018-05" db="EMBL/GenBank/DDBJ databases">
        <title>Genomic Encyclopedia of Type Strains, Phase IV (KMG-IV): sequencing the most valuable type-strain genomes for metagenomic binning, comparative biology and taxonomic classification.</title>
        <authorList>
            <person name="Goeker M."/>
        </authorList>
    </citation>
    <scope>NUCLEOTIDE SEQUENCE [LARGE SCALE GENOMIC DNA]</scope>
    <source>
        <strain evidence="1 2">DSM 3183</strain>
    </source>
</reference>
<accession>A0A2V3V6D3</accession>